<feature type="modified residue" description="4-aspartylphosphate" evidence="4">
    <location>
        <position position="346"/>
    </location>
</feature>
<organism evidence="7 8">
    <name type="scientific">Leptolyngbya boryana NIES-2135</name>
    <dbReference type="NCBI Taxonomy" id="1973484"/>
    <lineage>
        <taxon>Bacteria</taxon>
        <taxon>Bacillati</taxon>
        <taxon>Cyanobacteriota</taxon>
        <taxon>Cyanophyceae</taxon>
        <taxon>Leptolyngbyales</taxon>
        <taxon>Leptolyngbyaceae</taxon>
        <taxon>Leptolyngbya group</taxon>
        <taxon>Leptolyngbya</taxon>
    </lineage>
</organism>
<dbReference type="SMART" id="SM00388">
    <property type="entry name" value="HisKA"/>
    <property type="match status" value="2"/>
</dbReference>
<feature type="modified residue" description="4-aspartylphosphate" evidence="4">
    <location>
        <position position="532"/>
    </location>
</feature>
<feature type="domain" description="Response regulatory" evidence="6">
    <location>
        <begin position="301"/>
        <end position="409"/>
    </location>
</feature>
<keyword evidence="5" id="KW-0175">Coiled coil</keyword>
<dbReference type="Pfam" id="PF00072">
    <property type="entry name" value="Response_reg"/>
    <property type="match status" value="3"/>
</dbReference>
<dbReference type="SUPFAM" id="SSF52172">
    <property type="entry name" value="CheY-like"/>
    <property type="match status" value="3"/>
</dbReference>
<evidence type="ECO:0000259" key="6">
    <source>
        <dbReference type="PROSITE" id="PS50110"/>
    </source>
</evidence>
<dbReference type="EMBL" id="AP018203">
    <property type="protein sequence ID" value="BAY53454.1"/>
    <property type="molecule type" value="Genomic_DNA"/>
</dbReference>
<accession>A0A1Z4J9L8</accession>
<dbReference type="InterPro" id="IPR003661">
    <property type="entry name" value="HisK_dim/P_dom"/>
</dbReference>
<dbReference type="PROSITE" id="PS50110">
    <property type="entry name" value="RESPONSE_REGULATORY"/>
    <property type="match status" value="3"/>
</dbReference>
<feature type="coiled-coil region" evidence="5">
    <location>
        <begin position="424"/>
        <end position="462"/>
    </location>
</feature>
<evidence type="ECO:0000313" key="7">
    <source>
        <dbReference type="EMBL" id="BAY53454.1"/>
    </source>
</evidence>
<dbReference type="PANTHER" id="PTHR45339">
    <property type="entry name" value="HYBRID SIGNAL TRANSDUCTION HISTIDINE KINASE J"/>
    <property type="match status" value="1"/>
</dbReference>
<dbReference type="Gene3D" id="1.10.287.130">
    <property type="match status" value="2"/>
</dbReference>
<dbReference type="InterPro" id="IPR011006">
    <property type="entry name" value="CheY-like_superfamily"/>
</dbReference>
<comment type="catalytic activity">
    <reaction evidence="1">
        <text>ATP + protein L-histidine = ADP + protein N-phospho-L-histidine.</text>
        <dbReference type="EC" id="2.7.13.3"/>
    </reaction>
</comment>
<evidence type="ECO:0000256" key="1">
    <source>
        <dbReference type="ARBA" id="ARBA00000085"/>
    </source>
</evidence>
<dbReference type="Pfam" id="PF00512">
    <property type="entry name" value="HisKA"/>
    <property type="match status" value="1"/>
</dbReference>
<evidence type="ECO:0000256" key="2">
    <source>
        <dbReference type="ARBA" id="ARBA00012438"/>
    </source>
</evidence>
<feature type="modified residue" description="4-aspartylphosphate" evidence="4">
    <location>
        <position position="52"/>
    </location>
</feature>
<proteinExistence type="predicted"/>
<dbReference type="InterPro" id="IPR001789">
    <property type="entry name" value="Sig_transdc_resp-reg_receiver"/>
</dbReference>
<gene>
    <name evidence="7" type="ORF">NIES2135_02590</name>
</gene>
<dbReference type="SMART" id="SM00448">
    <property type="entry name" value="REC"/>
    <property type="match status" value="3"/>
</dbReference>
<dbReference type="AlphaFoldDB" id="A0A1Z4J9L8"/>
<sequence length="605" mass="67699">MTRILLVEDNETNRDMLRRRLERKGFDVVVAIDGAEGVAKAQTERPDIVLMDLNLPVLDGWEATRQIKANPQTQKTPVIALTANAIVGDREKALAAGCDEYDTKPVDFTRLLGKIDTLLQPSEVPLPKPLDPVPDVPGQAIAWTRLRHDLEQPIYTIVGYSDMLLDALVDQQNSAFASDLQKIHLSGLQLLKLIQAILNPALLEVQQQDWTADLLAPALRRELLTPLSTIMGYCELLLEESLSDLLPDLEQIHTSAQDLLSLVNNLDSLMARYLESSEERDRFDPLNFPRKQRKAIDPSIENSRVLVIAHAGSPVYRQLERQGYSVKIATTVELGLASSFDLIVLDSQTNLNVLEQLKSHEAWQHTPVLMIAAPDEMAQISQAIALGATDYLTKPFPTALLRAKVAACLEQTQMRHQLAHYEGIVEEFREYKRLEADLNQQLEALQVELEQIKRSHQATEIVQTDYFRQISSNAEPIELKPLKVLLVEDNDLNCDMLCRRLQRHGYEVVIATDGAEGVSKALSEQPQVILMDISLPVMDGWEATQHLKANAETRHIPIIALTAHAMTGDREKALASGCDDYDTKPIELPRLLSKIEDCLKSSTSK</sequence>
<name>A0A1Z4J9L8_LEPBY</name>
<dbReference type="CDD" id="cd00156">
    <property type="entry name" value="REC"/>
    <property type="match status" value="1"/>
</dbReference>
<feature type="domain" description="Response regulatory" evidence="6">
    <location>
        <begin position="483"/>
        <end position="599"/>
    </location>
</feature>
<dbReference type="Proteomes" id="UP000217895">
    <property type="component" value="Chromosome"/>
</dbReference>
<reference evidence="7 8" key="1">
    <citation type="submission" date="2017-06" db="EMBL/GenBank/DDBJ databases">
        <title>Genome sequencing of cyanobaciteial culture collection at National Institute for Environmental Studies (NIES).</title>
        <authorList>
            <person name="Hirose Y."/>
            <person name="Shimura Y."/>
            <person name="Fujisawa T."/>
            <person name="Nakamura Y."/>
            <person name="Kawachi M."/>
        </authorList>
    </citation>
    <scope>NUCLEOTIDE SEQUENCE [LARGE SCALE GENOMIC DNA]</scope>
    <source>
        <strain evidence="7 8">NIES-2135</strain>
    </source>
</reference>
<evidence type="ECO:0000256" key="4">
    <source>
        <dbReference type="PROSITE-ProRule" id="PRU00169"/>
    </source>
</evidence>
<evidence type="ECO:0000313" key="8">
    <source>
        <dbReference type="Proteomes" id="UP000217895"/>
    </source>
</evidence>
<evidence type="ECO:0000256" key="5">
    <source>
        <dbReference type="SAM" id="Coils"/>
    </source>
</evidence>
<dbReference type="InterPro" id="IPR036097">
    <property type="entry name" value="HisK_dim/P_sf"/>
</dbReference>
<feature type="domain" description="Response regulatory" evidence="6">
    <location>
        <begin position="3"/>
        <end position="119"/>
    </location>
</feature>
<protein>
    <recommendedName>
        <fullName evidence="2">histidine kinase</fullName>
        <ecNumber evidence="2">2.7.13.3</ecNumber>
    </recommendedName>
</protein>
<dbReference type="SUPFAM" id="SSF47384">
    <property type="entry name" value="Homodimeric domain of signal transducing histidine kinase"/>
    <property type="match status" value="2"/>
</dbReference>
<dbReference type="PANTHER" id="PTHR45339:SF3">
    <property type="entry name" value="HISTIDINE KINASE"/>
    <property type="match status" value="1"/>
</dbReference>
<evidence type="ECO:0000256" key="3">
    <source>
        <dbReference type="ARBA" id="ARBA00022553"/>
    </source>
</evidence>
<keyword evidence="3 4" id="KW-0597">Phosphoprotein</keyword>
<keyword evidence="8" id="KW-1185">Reference proteome</keyword>
<dbReference type="EC" id="2.7.13.3" evidence="2"/>
<dbReference type="Gene3D" id="3.40.50.2300">
    <property type="match status" value="3"/>
</dbReference>
<dbReference type="GO" id="GO:0000155">
    <property type="term" value="F:phosphorelay sensor kinase activity"/>
    <property type="evidence" value="ECO:0007669"/>
    <property type="project" value="InterPro"/>
</dbReference>